<dbReference type="Pfam" id="PF00312">
    <property type="entry name" value="Ribosomal_S15"/>
    <property type="match status" value="1"/>
</dbReference>
<dbReference type="GO" id="GO:0005840">
    <property type="term" value="C:ribosome"/>
    <property type="evidence" value="ECO:0007669"/>
    <property type="project" value="UniProtKB-KW"/>
</dbReference>
<dbReference type="Proteomes" id="UP000002899">
    <property type="component" value="Chromosome II"/>
</dbReference>
<keyword evidence="3 4" id="KW-0687">Ribonucleoprotein</keyword>
<accession>A0A1R4AA79</accession>
<dbReference type="OrthoDB" id="441444at2759"/>
<dbReference type="SUPFAM" id="SSF47060">
    <property type="entry name" value="S15/NS1 RNA-binding domain"/>
    <property type="match status" value="1"/>
</dbReference>
<keyword evidence="2 4" id="KW-0689">Ribosomal protein</keyword>
<dbReference type="InterPro" id="IPR000589">
    <property type="entry name" value="Ribosomal_uS15"/>
</dbReference>
<sequence length="292" mass="34074">MGPRMSRLCKILSPYLLNQTRLVAHVKTYRYTGQRAVQIHGIKSEWYLQAEKEFLDERALRPEGLIGRWHIEDLVNLQPQILQILDLKLASSREVMKARKLLLRRRLQKQPFDTGSVAVQLACTCEKILNLRAHLIKHPKDSPQKRNMAMLLSRRYRIMKYFYQTDPQLYIKVCQLLKIKCVLFAIPDSRSRAKAINNLGIDGDRCKFLIRQKLWWGRHRAMPVKLPSGKLVAYTRHIMEKPPDNFNMPKKHNDQISPAWPYGVKLDRLQGNYVIHNPTAPGLGYCPVPMVF</sequence>
<evidence type="ECO:0000256" key="3">
    <source>
        <dbReference type="ARBA" id="ARBA00023274"/>
    </source>
</evidence>
<dbReference type="GO" id="GO:1990904">
    <property type="term" value="C:ribonucleoprotein complex"/>
    <property type="evidence" value="ECO:0007669"/>
    <property type="project" value="UniProtKB-KW"/>
</dbReference>
<protein>
    <submittedName>
        <fullName evidence="5">Mitochondrial ribosomal protein S15, putative</fullName>
    </submittedName>
</protein>
<dbReference type="InterPro" id="IPR009068">
    <property type="entry name" value="uS15_NS1_RNA-bd_sf"/>
</dbReference>
<dbReference type="AlphaFoldDB" id="A0A1R4AA79"/>
<name>A0A1R4AA79_BABMR</name>
<organism evidence="5 6">
    <name type="scientific">Babesia microti (strain RI)</name>
    <dbReference type="NCBI Taxonomy" id="1133968"/>
    <lineage>
        <taxon>Eukaryota</taxon>
        <taxon>Sar</taxon>
        <taxon>Alveolata</taxon>
        <taxon>Apicomplexa</taxon>
        <taxon>Aconoidasida</taxon>
        <taxon>Piroplasmida</taxon>
        <taxon>Babesiidae</taxon>
        <taxon>Babesia</taxon>
    </lineage>
</organism>
<dbReference type="EMBL" id="FO082872">
    <property type="protein sequence ID" value="SJK85899.1"/>
    <property type="molecule type" value="Genomic_DNA"/>
</dbReference>
<dbReference type="GO" id="GO:0005737">
    <property type="term" value="C:cytoplasm"/>
    <property type="evidence" value="ECO:0007669"/>
    <property type="project" value="UniProtKB-ARBA"/>
</dbReference>
<dbReference type="Gene3D" id="1.10.287.10">
    <property type="entry name" value="S15/NS1, RNA-binding"/>
    <property type="match status" value="1"/>
</dbReference>
<dbReference type="CDD" id="cd00353">
    <property type="entry name" value="Ribosomal_S15p_S13e"/>
    <property type="match status" value="1"/>
</dbReference>
<dbReference type="SMART" id="SM01387">
    <property type="entry name" value="Ribosomal_S15"/>
    <property type="match status" value="1"/>
</dbReference>
<dbReference type="PANTHER" id="PTHR23321">
    <property type="entry name" value="RIBOSOMAL PROTEIN S15, BACTERIAL AND ORGANELLAR"/>
    <property type="match status" value="1"/>
</dbReference>
<proteinExistence type="inferred from homology"/>
<dbReference type="PANTHER" id="PTHR23321:SF26">
    <property type="entry name" value="SMALL RIBOSOMAL SUBUNIT PROTEIN US15M"/>
    <property type="match status" value="1"/>
</dbReference>
<evidence type="ECO:0000256" key="4">
    <source>
        <dbReference type="RuleBase" id="RU003919"/>
    </source>
</evidence>
<comment type="similarity">
    <text evidence="1 4">Belongs to the universal ribosomal protein uS15 family.</text>
</comment>
<dbReference type="GO" id="GO:0006412">
    <property type="term" value="P:translation"/>
    <property type="evidence" value="ECO:0007669"/>
    <property type="project" value="InterPro"/>
</dbReference>
<evidence type="ECO:0000313" key="6">
    <source>
        <dbReference type="Proteomes" id="UP000002899"/>
    </source>
</evidence>
<reference evidence="5 6" key="2">
    <citation type="journal article" date="2013" name="PLoS ONE">
        <title>Whole genome mapping and re-organization of the nuclear and mitochondrial genomes of Babesia microti isolates.</title>
        <authorList>
            <person name="Cornillot E."/>
            <person name="Dassouli A."/>
            <person name="Garg A."/>
            <person name="Pachikara N."/>
            <person name="Randazzo S."/>
            <person name="Depoix D."/>
            <person name="Carcy B."/>
            <person name="Delbecq S."/>
            <person name="Frutos R."/>
            <person name="Silva J.C."/>
            <person name="Sutton R."/>
            <person name="Krause P.J."/>
            <person name="Mamoun C.B."/>
        </authorList>
    </citation>
    <scope>NUCLEOTIDE SEQUENCE [LARGE SCALE GENOMIC DNA]</scope>
    <source>
        <strain evidence="5 6">RI</strain>
    </source>
</reference>
<evidence type="ECO:0000313" key="5">
    <source>
        <dbReference type="EMBL" id="SJK85899.1"/>
    </source>
</evidence>
<evidence type="ECO:0000256" key="2">
    <source>
        <dbReference type="ARBA" id="ARBA00022980"/>
    </source>
</evidence>
<dbReference type="InterPro" id="IPR005290">
    <property type="entry name" value="Ribosomal_uS15_bac-type"/>
</dbReference>
<keyword evidence="6" id="KW-1185">Reference proteome</keyword>
<dbReference type="RefSeq" id="XP_021338109.1">
    <property type="nucleotide sequence ID" value="XM_021483155.1"/>
</dbReference>
<dbReference type="GeneID" id="24424061"/>
<reference evidence="5 6" key="3">
    <citation type="journal article" date="2016" name="Sci. Rep.">
        <title>Genome-wide diversity and gene expression profiling of Babesia microti isolates identify polymorphic genes that mediate host-pathogen interactions.</title>
        <authorList>
            <person name="Silva J.C."/>
            <person name="Cornillot E."/>
            <person name="McCracken C."/>
            <person name="Usmani-Brown S."/>
            <person name="Dwivedi A."/>
            <person name="Ifeonu O.O."/>
            <person name="Crabtree J."/>
            <person name="Gotia H.T."/>
            <person name="Virji A.Z."/>
            <person name="Reynes C."/>
            <person name="Colinge J."/>
            <person name="Kumar V."/>
            <person name="Lawres L."/>
            <person name="Pazzi J.E."/>
            <person name="Pablo J.V."/>
            <person name="Hung C."/>
            <person name="Brancato J."/>
            <person name="Kumari P."/>
            <person name="Orvis J."/>
            <person name="Tretina K."/>
            <person name="Chibucos M."/>
            <person name="Ott S."/>
            <person name="Sadzewicz L."/>
            <person name="Sengamalay N."/>
            <person name="Shetty A.C."/>
            <person name="Su Q."/>
            <person name="Tallon L."/>
            <person name="Fraser C.M."/>
            <person name="Frutos R."/>
            <person name="Molina D.M."/>
            <person name="Krause P.J."/>
            <person name="Ben Mamoun C."/>
        </authorList>
    </citation>
    <scope>NUCLEOTIDE SEQUENCE [LARGE SCALE GENOMIC DNA]</scope>
    <source>
        <strain evidence="5 6">RI</strain>
    </source>
</reference>
<evidence type="ECO:0000256" key="1">
    <source>
        <dbReference type="ARBA" id="ARBA00008434"/>
    </source>
</evidence>
<reference evidence="5 6" key="1">
    <citation type="journal article" date="2012" name="Nucleic Acids Res.">
        <title>Sequencing of the smallest Apicomplexan genome from the human pathogen Babesia microti.</title>
        <authorList>
            <person name="Cornillot E."/>
            <person name="Hadj-Kaddour K."/>
            <person name="Dassouli A."/>
            <person name="Noel B."/>
            <person name="Ranwez V."/>
            <person name="Vacherie B."/>
            <person name="Augagneur Y."/>
            <person name="Bres V."/>
            <person name="Duclos A."/>
            <person name="Randazzo S."/>
            <person name="Carcy B."/>
            <person name="Debierre-Grockiego F."/>
            <person name="Delbecq S."/>
            <person name="Moubri-Menage K."/>
            <person name="Shams-Eldin H."/>
            <person name="Usmani-Brown S."/>
            <person name="Bringaud F."/>
            <person name="Wincker P."/>
            <person name="Vivares C.P."/>
            <person name="Schwarz R.T."/>
            <person name="Schetters T.P."/>
            <person name="Krause P.J."/>
            <person name="Gorenflot A."/>
            <person name="Berry V."/>
            <person name="Barbe V."/>
            <person name="Ben Mamoun C."/>
        </authorList>
    </citation>
    <scope>NUCLEOTIDE SEQUENCE [LARGE SCALE GENOMIC DNA]</scope>
    <source>
        <strain evidence="5 6">RI</strain>
    </source>
</reference>
<dbReference type="KEGG" id="bmic:BMR1_02g01380"/>
<dbReference type="VEuPathDB" id="PiroplasmaDB:BMR1_02g01380"/>
<dbReference type="GO" id="GO:0003735">
    <property type="term" value="F:structural constituent of ribosome"/>
    <property type="evidence" value="ECO:0007669"/>
    <property type="project" value="InterPro"/>
</dbReference>